<gene>
    <name evidence="2" type="ORF">MM415B00340_0051</name>
</gene>
<evidence type="ECO:0000313" key="2">
    <source>
        <dbReference type="EMBL" id="QJA66667.1"/>
    </source>
</evidence>
<sequence length="72" mass="7797">MPVRKKKLPSGKVQVSHGGKVSAKGTTQKKADAQERLLNAVEHGWKPTGKPAKKKRHHSASGGSFIDQRSNL</sequence>
<proteinExistence type="predicted"/>
<organism evidence="2">
    <name type="scientific">viral metagenome</name>
    <dbReference type="NCBI Taxonomy" id="1070528"/>
    <lineage>
        <taxon>unclassified sequences</taxon>
        <taxon>metagenomes</taxon>
        <taxon>organismal metagenomes</taxon>
    </lineage>
</organism>
<reference evidence="2" key="1">
    <citation type="submission" date="2020-03" db="EMBL/GenBank/DDBJ databases">
        <title>The deep terrestrial virosphere.</title>
        <authorList>
            <person name="Holmfeldt K."/>
            <person name="Nilsson E."/>
            <person name="Simone D."/>
            <person name="Lopez-Fernandez M."/>
            <person name="Wu X."/>
            <person name="de Brujin I."/>
            <person name="Lundin D."/>
            <person name="Andersson A."/>
            <person name="Bertilsson S."/>
            <person name="Dopson M."/>
        </authorList>
    </citation>
    <scope>NUCLEOTIDE SEQUENCE</scope>
    <source>
        <strain evidence="2">MM415B00340</strain>
    </source>
</reference>
<dbReference type="EMBL" id="MT141558">
    <property type="protein sequence ID" value="QJA66667.1"/>
    <property type="molecule type" value="Genomic_DNA"/>
</dbReference>
<feature type="region of interest" description="Disordered" evidence="1">
    <location>
        <begin position="1"/>
        <end position="72"/>
    </location>
</feature>
<evidence type="ECO:0000256" key="1">
    <source>
        <dbReference type="SAM" id="MobiDB-lite"/>
    </source>
</evidence>
<dbReference type="AlphaFoldDB" id="A0A6M3JCN2"/>
<accession>A0A6M3JCN2</accession>
<protein>
    <submittedName>
        <fullName evidence="2">Uncharacterized protein</fullName>
    </submittedName>
</protein>
<name>A0A6M3JCN2_9ZZZZ</name>